<dbReference type="AlphaFoldDB" id="A0A178MVT7"/>
<gene>
    <name evidence="1" type="ORF">A6A04_11730</name>
</gene>
<protein>
    <submittedName>
        <fullName evidence="1">Uncharacterized protein</fullName>
    </submittedName>
</protein>
<dbReference type="Proteomes" id="UP000078428">
    <property type="component" value="Unassembled WGS sequence"/>
</dbReference>
<accession>A0A178MVT7</accession>
<sequence>MLDMSRFEQAPPDESEQRRFERAVMAVMYRVCVTGERIDQAAQDYATNSQFGLLRDHLLADMIICASDCLRALAPRQGNARPAPDSVLALFGRWLGRGGMDESWHGGERTRIQDCIRNLRRAESGADVGNP</sequence>
<dbReference type="EMBL" id="LWQT01000028">
    <property type="protein sequence ID" value="OAN54591.1"/>
    <property type="molecule type" value="Genomic_DNA"/>
</dbReference>
<dbReference type="STRING" id="1285242.A6A04_11730"/>
<reference evidence="1 2" key="1">
    <citation type="submission" date="2016-04" db="EMBL/GenBank/DDBJ databases">
        <title>Draft genome sequence of freshwater magnetotactic bacteria Magnetospirillum marisnigri SP-1 and Magnetospirillum moscoviense BB-1.</title>
        <authorList>
            <person name="Koziaeva V."/>
            <person name="Dziuba M.V."/>
            <person name="Ivanov T.M."/>
            <person name="Kuznetsov B."/>
            <person name="Grouzdev D.S."/>
        </authorList>
    </citation>
    <scope>NUCLEOTIDE SEQUENCE [LARGE SCALE GENOMIC DNA]</scope>
    <source>
        <strain evidence="1 2">SP-1</strain>
    </source>
</reference>
<comment type="caution">
    <text evidence="1">The sequence shown here is derived from an EMBL/GenBank/DDBJ whole genome shotgun (WGS) entry which is preliminary data.</text>
</comment>
<evidence type="ECO:0000313" key="1">
    <source>
        <dbReference type="EMBL" id="OAN54591.1"/>
    </source>
</evidence>
<organism evidence="1 2">
    <name type="scientific">Paramagnetospirillum marisnigri</name>
    <dbReference type="NCBI Taxonomy" id="1285242"/>
    <lineage>
        <taxon>Bacteria</taxon>
        <taxon>Pseudomonadati</taxon>
        <taxon>Pseudomonadota</taxon>
        <taxon>Alphaproteobacteria</taxon>
        <taxon>Rhodospirillales</taxon>
        <taxon>Magnetospirillaceae</taxon>
        <taxon>Paramagnetospirillum</taxon>
    </lineage>
</organism>
<evidence type="ECO:0000313" key="2">
    <source>
        <dbReference type="Proteomes" id="UP000078428"/>
    </source>
</evidence>
<name>A0A178MVT7_9PROT</name>
<keyword evidence="2" id="KW-1185">Reference proteome</keyword>
<proteinExistence type="predicted"/>